<gene>
    <name evidence="1" type="ordered locus">MTR_3g078627</name>
</gene>
<dbReference type="EnsemblPlants" id="KEH35095">
    <property type="protein sequence ID" value="KEH35095"/>
    <property type="gene ID" value="MTR_3g078627"/>
</dbReference>
<dbReference type="Proteomes" id="UP000002051">
    <property type="component" value="Chromosome 3"/>
</dbReference>
<dbReference type="EMBL" id="CM001219">
    <property type="protein sequence ID" value="KEH35095.1"/>
    <property type="molecule type" value="Genomic_DNA"/>
</dbReference>
<reference evidence="1 3" key="1">
    <citation type="journal article" date="2011" name="Nature">
        <title>The Medicago genome provides insight into the evolution of rhizobial symbioses.</title>
        <authorList>
            <person name="Young N.D."/>
            <person name="Debelle F."/>
            <person name="Oldroyd G.E."/>
            <person name="Geurts R."/>
            <person name="Cannon S.B."/>
            <person name="Udvardi M.K."/>
            <person name="Benedito V.A."/>
            <person name="Mayer K.F."/>
            <person name="Gouzy J."/>
            <person name="Schoof H."/>
            <person name="Van de Peer Y."/>
            <person name="Proost S."/>
            <person name="Cook D.R."/>
            <person name="Meyers B.C."/>
            <person name="Spannagl M."/>
            <person name="Cheung F."/>
            <person name="De Mita S."/>
            <person name="Krishnakumar V."/>
            <person name="Gundlach H."/>
            <person name="Zhou S."/>
            <person name="Mudge J."/>
            <person name="Bharti A.K."/>
            <person name="Murray J.D."/>
            <person name="Naoumkina M.A."/>
            <person name="Rosen B."/>
            <person name="Silverstein K.A."/>
            <person name="Tang H."/>
            <person name="Rombauts S."/>
            <person name="Zhao P.X."/>
            <person name="Zhou P."/>
            <person name="Barbe V."/>
            <person name="Bardou P."/>
            <person name="Bechner M."/>
            <person name="Bellec A."/>
            <person name="Berger A."/>
            <person name="Berges H."/>
            <person name="Bidwell S."/>
            <person name="Bisseling T."/>
            <person name="Choisne N."/>
            <person name="Couloux A."/>
            <person name="Denny R."/>
            <person name="Deshpande S."/>
            <person name="Dai X."/>
            <person name="Doyle J.J."/>
            <person name="Dudez A.M."/>
            <person name="Farmer A.D."/>
            <person name="Fouteau S."/>
            <person name="Franken C."/>
            <person name="Gibelin C."/>
            <person name="Gish J."/>
            <person name="Goldstein S."/>
            <person name="Gonzalez A.J."/>
            <person name="Green P.J."/>
            <person name="Hallab A."/>
            <person name="Hartog M."/>
            <person name="Hua A."/>
            <person name="Humphray S.J."/>
            <person name="Jeong D.H."/>
            <person name="Jing Y."/>
            <person name="Jocker A."/>
            <person name="Kenton S.M."/>
            <person name="Kim D.J."/>
            <person name="Klee K."/>
            <person name="Lai H."/>
            <person name="Lang C."/>
            <person name="Lin S."/>
            <person name="Macmil S.L."/>
            <person name="Magdelenat G."/>
            <person name="Matthews L."/>
            <person name="McCorrison J."/>
            <person name="Monaghan E.L."/>
            <person name="Mun J.H."/>
            <person name="Najar F.Z."/>
            <person name="Nicholson C."/>
            <person name="Noirot C."/>
            <person name="O'Bleness M."/>
            <person name="Paule C.R."/>
            <person name="Poulain J."/>
            <person name="Prion F."/>
            <person name="Qin B."/>
            <person name="Qu C."/>
            <person name="Retzel E.F."/>
            <person name="Riddle C."/>
            <person name="Sallet E."/>
            <person name="Samain S."/>
            <person name="Samson N."/>
            <person name="Sanders I."/>
            <person name="Saurat O."/>
            <person name="Scarpelli C."/>
            <person name="Schiex T."/>
            <person name="Segurens B."/>
            <person name="Severin A.J."/>
            <person name="Sherrier D.J."/>
            <person name="Shi R."/>
            <person name="Sims S."/>
            <person name="Singer S.R."/>
            <person name="Sinharoy S."/>
            <person name="Sterck L."/>
            <person name="Viollet A."/>
            <person name="Wang B.B."/>
            <person name="Wang K."/>
            <person name="Wang M."/>
            <person name="Wang X."/>
            <person name="Warfsmann J."/>
            <person name="Weissenbach J."/>
            <person name="White D.D."/>
            <person name="White J.D."/>
            <person name="Wiley G.B."/>
            <person name="Wincker P."/>
            <person name="Xing Y."/>
            <person name="Yang L."/>
            <person name="Yao Z."/>
            <person name="Ying F."/>
            <person name="Zhai J."/>
            <person name="Zhou L."/>
            <person name="Zuber A."/>
            <person name="Denarie J."/>
            <person name="Dixon R.A."/>
            <person name="May G.D."/>
            <person name="Schwartz D.C."/>
            <person name="Rogers J."/>
            <person name="Quetier F."/>
            <person name="Town C.D."/>
            <person name="Roe B.A."/>
        </authorList>
    </citation>
    <scope>NUCLEOTIDE SEQUENCE [LARGE SCALE GENOMIC DNA]</scope>
    <source>
        <strain evidence="1">A17</strain>
        <strain evidence="2 3">cv. Jemalong A17</strain>
    </source>
</reference>
<keyword evidence="3" id="KW-1185">Reference proteome</keyword>
<sequence length="65" mass="7744">MSKVAQIEDALRRPGADKDEEMWKTVYFPRVVRDDNNVGFMFRHMVENNILYLCVHFNCTCEECQ</sequence>
<accession>A0A072VA78</accession>
<dbReference type="AlphaFoldDB" id="A0A072VA78"/>
<evidence type="ECO:0000313" key="1">
    <source>
        <dbReference type="EMBL" id="KEH35095.1"/>
    </source>
</evidence>
<reference evidence="1 3" key="2">
    <citation type="journal article" date="2014" name="BMC Genomics">
        <title>An improved genome release (version Mt4.0) for the model legume Medicago truncatula.</title>
        <authorList>
            <person name="Tang H."/>
            <person name="Krishnakumar V."/>
            <person name="Bidwell S."/>
            <person name="Rosen B."/>
            <person name="Chan A."/>
            <person name="Zhou S."/>
            <person name="Gentzbittel L."/>
            <person name="Childs K.L."/>
            <person name="Yandell M."/>
            <person name="Gundlach H."/>
            <person name="Mayer K.F."/>
            <person name="Schwartz D.C."/>
            <person name="Town C.D."/>
        </authorList>
    </citation>
    <scope>GENOME REANNOTATION</scope>
    <source>
        <strain evidence="1">A17</strain>
        <strain evidence="2 3">cv. Jemalong A17</strain>
    </source>
</reference>
<dbReference type="HOGENOM" id="CLU_2853060_0_0_1"/>
<reference evidence="2" key="3">
    <citation type="submission" date="2015-04" db="UniProtKB">
        <authorList>
            <consortium name="EnsemblPlants"/>
        </authorList>
    </citation>
    <scope>IDENTIFICATION</scope>
    <source>
        <strain evidence="2">cv. Jemalong A17</strain>
    </source>
</reference>
<evidence type="ECO:0000313" key="2">
    <source>
        <dbReference type="EnsemblPlants" id="KEH35095"/>
    </source>
</evidence>
<evidence type="ECO:0000313" key="3">
    <source>
        <dbReference type="Proteomes" id="UP000002051"/>
    </source>
</evidence>
<protein>
    <submittedName>
        <fullName evidence="1 2">Uncharacterized protein</fullName>
    </submittedName>
</protein>
<proteinExistence type="predicted"/>
<organism evidence="1 3">
    <name type="scientific">Medicago truncatula</name>
    <name type="common">Barrel medic</name>
    <name type="synonym">Medicago tribuloides</name>
    <dbReference type="NCBI Taxonomy" id="3880"/>
    <lineage>
        <taxon>Eukaryota</taxon>
        <taxon>Viridiplantae</taxon>
        <taxon>Streptophyta</taxon>
        <taxon>Embryophyta</taxon>
        <taxon>Tracheophyta</taxon>
        <taxon>Spermatophyta</taxon>
        <taxon>Magnoliopsida</taxon>
        <taxon>eudicotyledons</taxon>
        <taxon>Gunneridae</taxon>
        <taxon>Pentapetalae</taxon>
        <taxon>rosids</taxon>
        <taxon>fabids</taxon>
        <taxon>Fabales</taxon>
        <taxon>Fabaceae</taxon>
        <taxon>Papilionoideae</taxon>
        <taxon>50 kb inversion clade</taxon>
        <taxon>NPAAA clade</taxon>
        <taxon>Hologalegina</taxon>
        <taxon>IRL clade</taxon>
        <taxon>Trifolieae</taxon>
        <taxon>Medicago</taxon>
    </lineage>
</organism>
<name>A0A072VA78_MEDTR</name>